<dbReference type="Proteomes" id="UP001364617">
    <property type="component" value="Unassembled WGS sequence"/>
</dbReference>
<feature type="compositionally biased region" description="Basic residues" evidence="1">
    <location>
        <begin position="10"/>
        <end position="28"/>
    </location>
</feature>
<dbReference type="EMBL" id="JAYKXH010000015">
    <property type="protein sequence ID" value="KAK7143788.1"/>
    <property type="molecule type" value="Genomic_DNA"/>
</dbReference>
<keyword evidence="4" id="KW-1185">Reference proteome</keyword>
<reference evidence="3 4" key="1">
    <citation type="submission" date="2024-02" db="EMBL/GenBank/DDBJ databases">
        <title>Chromosome-level genome assembly of the Eurasian Minnow (Phoxinus phoxinus).</title>
        <authorList>
            <person name="Oriowo T.O."/>
            <person name="Martin S."/>
            <person name="Stange M."/>
            <person name="Chrysostomakis Y."/>
            <person name="Brown T."/>
            <person name="Winkler S."/>
            <person name="Kukowka S."/>
            <person name="Myers E.W."/>
            <person name="Bohne A."/>
        </authorList>
    </citation>
    <scope>NUCLEOTIDE SEQUENCE [LARGE SCALE GENOMIC DNA]</scope>
    <source>
        <strain evidence="3">ZFMK-TIS-60720</strain>
        <tissue evidence="3">Whole Organism</tissue>
    </source>
</reference>
<comment type="caution">
    <text evidence="3">The sequence shown here is derived from an EMBL/GenBank/DDBJ whole genome shotgun (WGS) entry which is preliminary data.</text>
</comment>
<feature type="compositionally biased region" description="Low complexity" evidence="1">
    <location>
        <begin position="42"/>
        <end position="69"/>
    </location>
</feature>
<feature type="domain" description="DUF4211" evidence="2">
    <location>
        <begin position="241"/>
        <end position="392"/>
    </location>
</feature>
<proteinExistence type="predicted"/>
<evidence type="ECO:0000259" key="2">
    <source>
        <dbReference type="Pfam" id="PF13926"/>
    </source>
</evidence>
<feature type="compositionally biased region" description="Basic and acidic residues" evidence="1">
    <location>
        <begin position="133"/>
        <end position="170"/>
    </location>
</feature>
<dbReference type="Pfam" id="PF13926">
    <property type="entry name" value="DUF4211"/>
    <property type="match status" value="1"/>
</dbReference>
<feature type="region of interest" description="Disordered" evidence="1">
    <location>
        <begin position="1"/>
        <end position="236"/>
    </location>
</feature>
<protein>
    <recommendedName>
        <fullName evidence="2">DUF4211 domain-containing protein</fullName>
    </recommendedName>
</protein>
<accession>A0AAN9H1I3</accession>
<feature type="compositionally biased region" description="Basic and acidic residues" evidence="1">
    <location>
        <begin position="195"/>
        <end position="210"/>
    </location>
</feature>
<sequence length="494" mass="56806">MMKSVGKLFGLRRKCAPPKSRIDKKKTRVNPVDEMLEDSDEGSYGSTTSVSSGSEYQNSEEQSGSSDSSYRARESDGDDSSETDEKRAASRKPRKRPASAPVALDDSSSDSSESSSDVGGEPLRRVLQRKRLRLPEDSEDEALRKKEREAEVKEAAAKRKERKNKLMELSKRRKSGTTRRRRRTLGSEEEEEEKEEIKKDKVEEQSKADDTGDESSVEENGGPLDSSEEEKLADSNDSLKDFIVEEDEKKNDKEQEEEGKAKDKDFLSHLPRQFITGSQLTHFQVVVKALLINVLDSTFLSSLYSGERTKRYAQEMKSSLLHFDERLVLPRLENLKQRSRWKERYKERVECYPKLRVVTVRIQTKGCEACELHRTGRFSVRLSGQLYHNNTLQEDQFMPDDAQSFFVGSVCASRTEVYHALKHFKYHLFERCRTALEAQKEIQEGETGEDDEPVKETVNKVFTKLQDGGWISEQYEKFQEHLNSADFFQEEKLD</sequence>
<evidence type="ECO:0000256" key="1">
    <source>
        <dbReference type="SAM" id="MobiDB-lite"/>
    </source>
</evidence>
<feature type="compositionally biased region" description="Basic residues" evidence="1">
    <location>
        <begin position="171"/>
        <end position="184"/>
    </location>
</feature>
<dbReference type="InterPro" id="IPR025451">
    <property type="entry name" value="DUF4211"/>
</dbReference>
<dbReference type="AlphaFoldDB" id="A0AAN9H1I3"/>
<dbReference type="PANTHER" id="PTHR14689">
    <property type="entry name" value="PHORBOL-ESTER_DAG-TYPE DOMAIN-CONTAINING PROTEIN"/>
    <property type="match status" value="1"/>
</dbReference>
<dbReference type="PANTHER" id="PTHR14689:SF0">
    <property type="entry name" value="COILED-COIL DOMAIN-CONTAINING PROTEIN 82"/>
    <property type="match status" value="1"/>
</dbReference>
<gene>
    <name evidence="3" type="ORF">R3I93_014826</name>
</gene>
<evidence type="ECO:0000313" key="3">
    <source>
        <dbReference type="EMBL" id="KAK7143788.1"/>
    </source>
</evidence>
<feature type="compositionally biased region" description="Low complexity" evidence="1">
    <location>
        <begin position="98"/>
        <end position="117"/>
    </location>
</feature>
<name>A0AAN9H1I3_9TELE</name>
<dbReference type="GO" id="GO:0005634">
    <property type="term" value="C:nucleus"/>
    <property type="evidence" value="ECO:0007669"/>
    <property type="project" value="TreeGrafter"/>
</dbReference>
<organism evidence="3 4">
    <name type="scientific">Phoxinus phoxinus</name>
    <name type="common">Eurasian minnow</name>
    <dbReference type="NCBI Taxonomy" id="58324"/>
    <lineage>
        <taxon>Eukaryota</taxon>
        <taxon>Metazoa</taxon>
        <taxon>Chordata</taxon>
        <taxon>Craniata</taxon>
        <taxon>Vertebrata</taxon>
        <taxon>Euteleostomi</taxon>
        <taxon>Actinopterygii</taxon>
        <taxon>Neopterygii</taxon>
        <taxon>Teleostei</taxon>
        <taxon>Ostariophysi</taxon>
        <taxon>Cypriniformes</taxon>
        <taxon>Leuciscidae</taxon>
        <taxon>Phoxininae</taxon>
        <taxon>Phoxinus</taxon>
    </lineage>
</organism>
<evidence type="ECO:0000313" key="4">
    <source>
        <dbReference type="Proteomes" id="UP001364617"/>
    </source>
</evidence>